<keyword evidence="1" id="KW-1133">Transmembrane helix</keyword>
<reference evidence="2" key="1">
    <citation type="journal article" date="2020" name="Stud. Mycol.">
        <title>101 Dothideomycetes genomes: a test case for predicting lifestyles and emergence of pathogens.</title>
        <authorList>
            <person name="Haridas S."/>
            <person name="Albert R."/>
            <person name="Binder M."/>
            <person name="Bloem J."/>
            <person name="Labutti K."/>
            <person name="Salamov A."/>
            <person name="Andreopoulos B."/>
            <person name="Baker S."/>
            <person name="Barry K."/>
            <person name="Bills G."/>
            <person name="Bluhm B."/>
            <person name="Cannon C."/>
            <person name="Castanera R."/>
            <person name="Culley D."/>
            <person name="Daum C."/>
            <person name="Ezra D."/>
            <person name="Gonzalez J."/>
            <person name="Henrissat B."/>
            <person name="Kuo A."/>
            <person name="Liang C."/>
            <person name="Lipzen A."/>
            <person name="Lutzoni F."/>
            <person name="Magnuson J."/>
            <person name="Mondo S."/>
            <person name="Nolan M."/>
            <person name="Ohm R."/>
            <person name="Pangilinan J."/>
            <person name="Park H.-J."/>
            <person name="Ramirez L."/>
            <person name="Alfaro M."/>
            <person name="Sun H."/>
            <person name="Tritt A."/>
            <person name="Yoshinaga Y."/>
            <person name="Zwiers L.-H."/>
            <person name="Turgeon B."/>
            <person name="Goodwin S."/>
            <person name="Spatafora J."/>
            <person name="Crous P."/>
            <person name="Grigoriev I."/>
        </authorList>
    </citation>
    <scope>NUCLEOTIDE SEQUENCE</scope>
    <source>
        <strain evidence="2">CBS 122367</strain>
    </source>
</reference>
<proteinExistence type="predicted"/>
<feature type="transmembrane region" description="Helical" evidence="1">
    <location>
        <begin position="152"/>
        <end position="175"/>
    </location>
</feature>
<accession>A0A6G1IVD6</accession>
<dbReference type="EMBL" id="MU005589">
    <property type="protein sequence ID" value="KAF2681923.1"/>
    <property type="molecule type" value="Genomic_DNA"/>
</dbReference>
<organism evidence="2 3">
    <name type="scientific">Lentithecium fluviatile CBS 122367</name>
    <dbReference type="NCBI Taxonomy" id="1168545"/>
    <lineage>
        <taxon>Eukaryota</taxon>
        <taxon>Fungi</taxon>
        <taxon>Dikarya</taxon>
        <taxon>Ascomycota</taxon>
        <taxon>Pezizomycotina</taxon>
        <taxon>Dothideomycetes</taxon>
        <taxon>Pleosporomycetidae</taxon>
        <taxon>Pleosporales</taxon>
        <taxon>Massarineae</taxon>
        <taxon>Lentitheciaceae</taxon>
        <taxon>Lentithecium</taxon>
    </lineage>
</organism>
<evidence type="ECO:0000313" key="2">
    <source>
        <dbReference type="EMBL" id="KAF2681923.1"/>
    </source>
</evidence>
<dbReference type="AlphaFoldDB" id="A0A6G1IVD6"/>
<feature type="transmembrane region" description="Helical" evidence="1">
    <location>
        <begin position="238"/>
        <end position="263"/>
    </location>
</feature>
<feature type="transmembrane region" description="Helical" evidence="1">
    <location>
        <begin position="196"/>
        <end position="218"/>
    </location>
</feature>
<keyword evidence="3" id="KW-1185">Reference proteome</keyword>
<keyword evidence="1" id="KW-0472">Membrane</keyword>
<dbReference type="Proteomes" id="UP000799291">
    <property type="component" value="Unassembled WGS sequence"/>
</dbReference>
<dbReference type="OrthoDB" id="3695132at2759"/>
<name>A0A6G1IVD6_9PLEO</name>
<sequence>MNKLQFNLTDHDIQGLLPRNKEAAPRDFIEETGDFINDLTSAAGPAASQVVSAAKSFTSEVPELVTKVQSAVTSAATGLEGTLLEFVPQNLSLGTTQFCVGFINSKDCKGLPLNLSDILPGSLQDLPISIRNVVQDSVDSLQPVATALTNIAYVRVSLIVGIVFVWLFAIWFIASTLEKVLCIVGIFIGLGRRSRIVVYTVLGVVYCAPLAIATAFLVLLKSKVDTLPSWIKVEHGEVGGLCLGALCCAAVLTIITAASPAFVH</sequence>
<evidence type="ECO:0000256" key="1">
    <source>
        <dbReference type="SAM" id="Phobius"/>
    </source>
</evidence>
<keyword evidence="1" id="KW-0812">Transmembrane</keyword>
<protein>
    <submittedName>
        <fullName evidence="2">Uncharacterized protein</fullName>
    </submittedName>
</protein>
<evidence type="ECO:0000313" key="3">
    <source>
        <dbReference type="Proteomes" id="UP000799291"/>
    </source>
</evidence>
<gene>
    <name evidence="2" type="ORF">K458DRAFT_308528</name>
</gene>